<gene>
    <name evidence="2" type="ORF">LZ496_01570</name>
</gene>
<accession>A0ABT0RRD9</accession>
<evidence type="ECO:0000259" key="1">
    <source>
        <dbReference type="Pfam" id="PF01497"/>
    </source>
</evidence>
<dbReference type="RefSeq" id="WP_249902843.1">
    <property type="nucleotide sequence ID" value="NZ_JAMGBA010000001.1"/>
</dbReference>
<reference evidence="2 3" key="1">
    <citation type="submission" date="2022-05" db="EMBL/GenBank/DDBJ databases">
        <authorList>
            <person name="Jo J.-H."/>
            <person name="Im W.-T."/>
        </authorList>
    </citation>
    <scope>NUCLEOTIDE SEQUENCE [LARGE SCALE GENOMIC DNA]</scope>
    <source>
        <strain evidence="2 3">NSE70-1</strain>
    </source>
</reference>
<dbReference type="EMBL" id="JAMGBA010000001">
    <property type="protein sequence ID" value="MCL6697476.1"/>
    <property type="molecule type" value="Genomic_DNA"/>
</dbReference>
<protein>
    <recommendedName>
        <fullName evidence="1">Fe/B12 periplasmic-binding domain-containing protein</fullName>
    </recommendedName>
</protein>
<dbReference type="Pfam" id="PF01497">
    <property type="entry name" value="Peripla_BP_2"/>
    <property type="match status" value="1"/>
</dbReference>
<evidence type="ECO:0000313" key="3">
    <source>
        <dbReference type="Proteomes" id="UP001203410"/>
    </source>
</evidence>
<dbReference type="Gene3D" id="3.40.50.1980">
    <property type="entry name" value="Nitrogenase molybdenum iron protein domain"/>
    <property type="match status" value="1"/>
</dbReference>
<organism evidence="2 3">
    <name type="scientific">Sphingomonas caseinilyticus</name>
    <dbReference type="NCBI Taxonomy" id="2908205"/>
    <lineage>
        <taxon>Bacteria</taxon>
        <taxon>Pseudomonadati</taxon>
        <taxon>Pseudomonadota</taxon>
        <taxon>Alphaproteobacteria</taxon>
        <taxon>Sphingomonadales</taxon>
        <taxon>Sphingomonadaceae</taxon>
        <taxon>Sphingomonas</taxon>
    </lineage>
</organism>
<dbReference type="CDD" id="cd00636">
    <property type="entry name" value="TroA-like"/>
    <property type="match status" value="1"/>
</dbReference>
<proteinExistence type="predicted"/>
<dbReference type="SUPFAM" id="SSF53807">
    <property type="entry name" value="Helical backbone' metal receptor"/>
    <property type="match status" value="1"/>
</dbReference>
<dbReference type="Proteomes" id="UP001203410">
    <property type="component" value="Unassembled WGS sequence"/>
</dbReference>
<feature type="domain" description="Fe/B12 periplasmic-binding" evidence="1">
    <location>
        <begin position="15"/>
        <end position="132"/>
    </location>
</feature>
<keyword evidence="3" id="KW-1185">Reference proteome</keyword>
<evidence type="ECO:0000313" key="2">
    <source>
        <dbReference type="EMBL" id="MCL6697476.1"/>
    </source>
</evidence>
<comment type="caution">
    <text evidence="2">The sequence shown here is derived from an EMBL/GenBank/DDBJ whole genome shotgun (WGS) entry which is preliminary data.</text>
</comment>
<name>A0ABT0RRD9_9SPHN</name>
<dbReference type="InterPro" id="IPR002491">
    <property type="entry name" value="ABC_transptr_periplasmic_BD"/>
</dbReference>
<sequence length="248" mass="27148">MPGFASLLAASTLRVASLNMCADEYLLLLAKPDEIASVSRLSRDPADSSLWRLGQRYPGNRGDLESALKTRPNLLLTMGGGGRSTSVIAQRMGLKTVDLPFPMTIDDVARNLSTVAAALGEPRRAEAWNRRLAGLRRTGHTEKDAIFLGAGGNSVGAQSVEAEWMRLAGLRQRSLPAGRASLELLATRPPQILLRSTYRRSERSIGQTWLEHPLARPKSSRIVEVDGRPWTCAGPLMLGEVERLRRML</sequence>